<proteinExistence type="inferred from homology"/>
<comment type="similarity">
    <text evidence="1">Belongs to the Nudix hydrolase family.</text>
</comment>
<dbReference type="PROSITE" id="PS00893">
    <property type="entry name" value="NUDIX_BOX"/>
    <property type="match status" value="1"/>
</dbReference>
<gene>
    <name evidence="4" type="ORF">CKN69_08775</name>
</gene>
<name>A0A7Z8CYX6_CARDV</name>
<dbReference type="CDD" id="cd04686">
    <property type="entry name" value="NUDIX_Hydrolase"/>
    <property type="match status" value="1"/>
</dbReference>
<sequence>MHKKHFGVYGVAYVNEHLLCIRKKTGPYKNRFDLPGGSQKRSEGLTETLIREVWEETGYGVENYRNVRCYDVLVEEKETDRVVHHIFVLYTIDVIKQNDKLPKLGQEINDSSGPIWVAIKELTEENTSPLVTKVIAELNQELNKTFFDVKRYENWLIKGDSNKKI</sequence>
<evidence type="ECO:0000256" key="2">
    <source>
        <dbReference type="ARBA" id="ARBA00022801"/>
    </source>
</evidence>
<dbReference type="EMBL" id="NRPP01000015">
    <property type="protein sequence ID" value="TFJ25610.1"/>
    <property type="molecule type" value="Genomic_DNA"/>
</dbReference>
<dbReference type="PANTHER" id="PTHR43736:SF1">
    <property type="entry name" value="DIHYDRONEOPTERIN TRIPHOSPHATE DIPHOSPHATASE"/>
    <property type="match status" value="1"/>
</dbReference>
<accession>A0A7Z8CYX6</accession>
<dbReference type="InterPro" id="IPR020084">
    <property type="entry name" value="NUDIX_hydrolase_CS"/>
</dbReference>
<dbReference type="PROSITE" id="PS51462">
    <property type="entry name" value="NUDIX"/>
    <property type="match status" value="1"/>
</dbReference>
<dbReference type="SUPFAM" id="SSF55811">
    <property type="entry name" value="Nudix"/>
    <property type="match status" value="1"/>
</dbReference>
<organism evidence="4 5">
    <name type="scientific">Carnobacterium divergens</name>
    <name type="common">Lactobacillus divergens</name>
    <dbReference type="NCBI Taxonomy" id="2748"/>
    <lineage>
        <taxon>Bacteria</taxon>
        <taxon>Bacillati</taxon>
        <taxon>Bacillota</taxon>
        <taxon>Bacilli</taxon>
        <taxon>Lactobacillales</taxon>
        <taxon>Carnobacteriaceae</taxon>
        <taxon>Carnobacterium</taxon>
    </lineage>
</organism>
<protein>
    <recommendedName>
        <fullName evidence="3">Nudix hydrolase domain-containing protein</fullName>
    </recommendedName>
</protein>
<dbReference type="InterPro" id="IPR015797">
    <property type="entry name" value="NUDIX_hydrolase-like_dom_sf"/>
</dbReference>
<dbReference type="PANTHER" id="PTHR43736">
    <property type="entry name" value="ADP-RIBOSE PYROPHOSPHATASE"/>
    <property type="match status" value="1"/>
</dbReference>
<dbReference type="AlphaFoldDB" id="A0A7Z8CYX6"/>
<comment type="caution">
    <text evidence="4">The sequence shown here is derived from an EMBL/GenBank/DDBJ whole genome shotgun (WGS) entry which is preliminary data.</text>
</comment>
<evidence type="ECO:0000259" key="3">
    <source>
        <dbReference type="PROSITE" id="PS51462"/>
    </source>
</evidence>
<dbReference type="InterPro" id="IPR000086">
    <property type="entry name" value="NUDIX_hydrolase_dom"/>
</dbReference>
<reference evidence="4 5" key="1">
    <citation type="journal article" date="2018" name="Int. J. Food Microbiol.">
        <title>Growth of Carnobacterium spp. isolated from chilled vacuum-packaged meat under relevant acidic conditions.</title>
        <authorList>
            <person name="Zhang P."/>
            <person name="Badoni M."/>
            <person name="Ganzle M."/>
            <person name="Yang X."/>
        </authorList>
    </citation>
    <scope>NUCLEOTIDE SEQUENCE [LARGE SCALE GENOMIC DNA]</scope>
    <source>
        <strain evidence="4 5">B2</strain>
    </source>
</reference>
<feature type="domain" description="Nudix hydrolase" evidence="3">
    <location>
        <begin position="3"/>
        <end position="139"/>
    </location>
</feature>
<dbReference type="Pfam" id="PF00293">
    <property type="entry name" value="NUDIX"/>
    <property type="match status" value="1"/>
</dbReference>
<evidence type="ECO:0000313" key="5">
    <source>
        <dbReference type="Proteomes" id="UP000297938"/>
    </source>
</evidence>
<dbReference type="Gene3D" id="3.90.79.10">
    <property type="entry name" value="Nucleoside Triphosphate Pyrophosphohydrolase"/>
    <property type="match status" value="1"/>
</dbReference>
<evidence type="ECO:0000256" key="1">
    <source>
        <dbReference type="ARBA" id="ARBA00005582"/>
    </source>
</evidence>
<dbReference type="GO" id="GO:0016787">
    <property type="term" value="F:hydrolase activity"/>
    <property type="evidence" value="ECO:0007669"/>
    <property type="project" value="UniProtKB-KW"/>
</dbReference>
<keyword evidence="2" id="KW-0378">Hydrolase</keyword>
<dbReference type="Proteomes" id="UP000297938">
    <property type="component" value="Unassembled WGS sequence"/>
</dbReference>
<evidence type="ECO:0000313" key="4">
    <source>
        <dbReference type="EMBL" id="TFJ25610.1"/>
    </source>
</evidence>